<dbReference type="EMBL" id="HBGE01015050">
    <property type="protein sequence ID" value="CAD9104171.1"/>
    <property type="molecule type" value="Transcribed_RNA"/>
</dbReference>
<gene>
    <name evidence="2" type="ORF">ACAT0790_LOCUS8899</name>
</gene>
<dbReference type="AlphaFoldDB" id="A0A7S1LHU5"/>
<keyword evidence="1" id="KW-0472">Membrane</keyword>
<proteinExistence type="predicted"/>
<sequence length="132" mass="14188">MMAGERQVDCASSHAVFHPCKSTTRWKTCLLQIGQEAFNGRTKASSGQAAYLLMQYAKLPGEASVSGGAALHSWVFLLGAVVVGLVAVASAVKVRRRQAYAPNGVPFGRLPPSRCNRSTPADEQKERCLLLE</sequence>
<name>A0A7S1LHU5_ALECA</name>
<organism evidence="2">
    <name type="scientific">Alexandrium catenella</name>
    <name type="common">Red tide dinoflagellate</name>
    <name type="synonym">Gonyaulax catenella</name>
    <dbReference type="NCBI Taxonomy" id="2925"/>
    <lineage>
        <taxon>Eukaryota</taxon>
        <taxon>Sar</taxon>
        <taxon>Alveolata</taxon>
        <taxon>Dinophyceae</taxon>
        <taxon>Gonyaulacales</taxon>
        <taxon>Pyrocystaceae</taxon>
        <taxon>Alexandrium</taxon>
    </lineage>
</organism>
<accession>A0A7S1LHU5</accession>
<keyword evidence="1" id="KW-1133">Transmembrane helix</keyword>
<evidence type="ECO:0000256" key="1">
    <source>
        <dbReference type="SAM" id="Phobius"/>
    </source>
</evidence>
<evidence type="ECO:0000313" key="2">
    <source>
        <dbReference type="EMBL" id="CAD9104171.1"/>
    </source>
</evidence>
<reference evidence="2" key="1">
    <citation type="submission" date="2021-01" db="EMBL/GenBank/DDBJ databases">
        <authorList>
            <person name="Corre E."/>
            <person name="Pelletier E."/>
            <person name="Niang G."/>
            <person name="Scheremetjew M."/>
            <person name="Finn R."/>
            <person name="Kale V."/>
            <person name="Holt S."/>
            <person name="Cochrane G."/>
            <person name="Meng A."/>
            <person name="Brown T."/>
            <person name="Cohen L."/>
        </authorList>
    </citation>
    <scope>NUCLEOTIDE SEQUENCE</scope>
    <source>
        <strain evidence="2">OF101</strain>
    </source>
</reference>
<protein>
    <submittedName>
        <fullName evidence="2">Uncharacterized protein</fullName>
    </submittedName>
</protein>
<keyword evidence="1" id="KW-0812">Transmembrane</keyword>
<feature type="transmembrane region" description="Helical" evidence="1">
    <location>
        <begin position="71"/>
        <end position="92"/>
    </location>
</feature>